<dbReference type="EnsemblBacteria" id="ABY35060">
    <property type="protein sequence ID" value="ABY35060"/>
    <property type="gene ID" value="Caur_1843"/>
</dbReference>
<dbReference type="Gene3D" id="2.40.50.140">
    <property type="entry name" value="Nucleic acid-binding proteins"/>
    <property type="match status" value="1"/>
</dbReference>
<feature type="transmembrane region" description="Helical" evidence="3">
    <location>
        <begin position="169"/>
        <end position="186"/>
    </location>
</feature>
<keyword evidence="3" id="KW-0812">Transmembrane</keyword>
<evidence type="ECO:0000313" key="6">
    <source>
        <dbReference type="Proteomes" id="UP000002008"/>
    </source>
</evidence>
<dbReference type="Pfam" id="PF00313">
    <property type="entry name" value="CSD"/>
    <property type="match status" value="1"/>
</dbReference>
<dbReference type="Proteomes" id="UP000002008">
    <property type="component" value="Chromosome"/>
</dbReference>
<dbReference type="RefSeq" id="WP_012257714.1">
    <property type="nucleotide sequence ID" value="NC_010175.1"/>
</dbReference>
<dbReference type="STRING" id="324602.Caur_1843"/>
<keyword evidence="3" id="KW-1133">Transmembrane helix</keyword>
<dbReference type="InterPro" id="IPR052069">
    <property type="entry name" value="Ca-reg_mRNA-binding_domain"/>
</dbReference>
<dbReference type="PROSITE" id="PS51857">
    <property type="entry name" value="CSD_2"/>
    <property type="match status" value="1"/>
</dbReference>
<dbReference type="PATRIC" id="fig|324602.8.peg.2102"/>
<dbReference type="InterPro" id="IPR011129">
    <property type="entry name" value="CSD"/>
</dbReference>
<dbReference type="InterPro" id="IPR002059">
    <property type="entry name" value="CSP_DNA-bd"/>
</dbReference>
<dbReference type="KEGG" id="cau:Caur_1843"/>
<dbReference type="eggNOG" id="COG3326">
    <property type="taxonomic scope" value="Bacteria"/>
</dbReference>
<dbReference type="GO" id="GO:0005737">
    <property type="term" value="C:cytoplasm"/>
    <property type="evidence" value="ECO:0000318"/>
    <property type="project" value="GO_Central"/>
</dbReference>
<comment type="subcellular location">
    <subcellularLocation>
        <location evidence="2">Cytoplasm</location>
    </subcellularLocation>
</comment>
<proteinExistence type="predicted"/>
<dbReference type="GO" id="GO:0043488">
    <property type="term" value="P:regulation of mRNA stability"/>
    <property type="evidence" value="ECO:0000318"/>
    <property type="project" value="GO_Central"/>
</dbReference>
<feature type="transmembrane region" description="Helical" evidence="3">
    <location>
        <begin position="100"/>
        <end position="119"/>
    </location>
</feature>
<reference evidence="6" key="1">
    <citation type="journal article" date="2011" name="BMC Genomics">
        <title>Complete genome sequence of the filamentous anoxygenic phototrophic bacterium Chloroflexus aurantiacus.</title>
        <authorList>
            <person name="Tang K.H."/>
            <person name="Barry K."/>
            <person name="Chertkov O."/>
            <person name="Dalin E."/>
            <person name="Han C.S."/>
            <person name="Hauser L.J."/>
            <person name="Honchak B.M."/>
            <person name="Karbach L.E."/>
            <person name="Land M.L."/>
            <person name="Lapidus A."/>
            <person name="Larimer F.W."/>
            <person name="Mikhailova N."/>
            <person name="Pitluck S."/>
            <person name="Pierson B.K."/>
            <person name="Blankenship R.E."/>
        </authorList>
    </citation>
    <scope>NUCLEOTIDE SEQUENCE [LARGE SCALE GENOMIC DNA]</scope>
    <source>
        <strain evidence="6">ATCC 29366 / DSM 635 / J-10-fl</strain>
    </source>
</reference>
<feature type="transmembrane region" description="Helical" evidence="3">
    <location>
        <begin position="74"/>
        <end position="94"/>
    </location>
</feature>
<dbReference type="Pfam" id="PF06961">
    <property type="entry name" value="DUF1294"/>
    <property type="match status" value="1"/>
</dbReference>
<dbReference type="PROSITE" id="PS00352">
    <property type="entry name" value="CSD_1"/>
    <property type="match status" value="1"/>
</dbReference>
<dbReference type="InterPro" id="IPR019844">
    <property type="entry name" value="CSD_CS"/>
</dbReference>
<dbReference type="GO" id="GO:0003730">
    <property type="term" value="F:mRNA 3'-UTR binding"/>
    <property type="evidence" value="ECO:0000318"/>
    <property type="project" value="GO_Central"/>
</dbReference>
<accession>A9WD93</accession>
<dbReference type="EMBL" id="CP000909">
    <property type="protein sequence ID" value="ABY35060.1"/>
    <property type="molecule type" value="Genomic_DNA"/>
</dbReference>
<organism evidence="5 6">
    <name type="scientific">Chloroflexus aurantiacus (strain ATCC 29366 / DSM 635 / J-10-fl)</name>
    <dbReference type="NCBI Taxonomy" id="324602"/>
    <lineage>
        <taxon>Bacteria</taxon>
        <taxon>Bacillati</taxon>
        <taxon>Chloroflexota</taxon>
        <taxon>Chloroflexia</taxon>
        <taxon>Chloroflexales</taxon>
        <taxon>Chloroflexineae</taxon>
        <taxon>Chloroflexaceae</taxon>
        <taxon>Chloroflexus</taxon>
    </lineage>
</organism>
<dbReference type="PANTHER" id="PTHR12962">
    <property type="entry name" value="CALCIUM-REGULATED HEAT STABLE PROTEIN CRHSP-24-RELATED"/>
    <property type="match status" value="1"/>
</dbReference>
<evidence type="ECO:0000259" key="4">
    <source>
        <dbReference type="PROSITE" id="PS51857"/>
    </source>
</evidence>
<sequence length="190" mass="21786">MAKRHKGKIVVWKDDKGYGFIESANGRDRVFFHIRHLADRQRRPELNTSVTYALGNDDKGRVQAIDVRFGNEPVSFVVVTLLVSGSFFAALALITFIGGISPLLLILYALFSSITFIAYEFDKINARQGRRRISERSLHLLELLGGWPGALVAQWYLSHKNRKASYQRVFWLVVFVNLGVLFWYCYQVLT</sequence>
<dbReference type="InParanoid" id="A9WD93"/>
<dbReference type="SMART" id="SM00357">
    <property type="entry name" value="CSP"/>
    <property type="match status" value="1"/>
</dbReference>
<keyword evidence="3" id="KW-0472">Membrane</keyword>
<evidence type="ECO:0000256" key="3">
    <source>
        <dbReference type="SAM" id="Phobius"/>
    </source>
</evidence>
<gene>
    <name evidence="5" type="ordered locus">Caur_1843</name>
</gene>
<dbReference type="PANTHER" id="PTHR12962:SF1">
    <property type="entry name" value="COLD SHOCK DOMAIN-CONTAINING PROTEIN CG9705"/>
    <property type="match status" value="1"/>
</dbReference>
<evidence type="ECO:0000256" key="2">
    <source>
        <dbReference type="RuleBase" id="RU000408"/>
    </source>
</evidence>
<dbReference type="InterPro" id="IPR010718">
    <property type="entry name" value="DUF1294"/>
</dbReference>
<protein>
    <recommendedName>
        <fullName evidence="4">CSD domain-containing protein</fullName>
    </recommendedName>
</protein>
<keyword evidence="6" id="KW-1185">Reference proteome</keyword>
<evidence type="ECO:0000256" key="1">
    <source>
        <dbReference type="ARBA" id="ARBA00022553"/>
    </source>
</evidence>
<evidence type="ECO:0000313" key="5">
    <source>
        <dbReference type="EMBL" id="ABY35060.1"/>
    </source>
</evidence>
<dbReference type="CDD" id="cd04458">
    <property type="entry name" value="CSP_CDS"/>
    <property type="match status" value="1"/>
</dbReference>
<feature type="domain" description="CSD" evidence="4">
    <location>
        <begin position="4"/>
        <end position="69"/>
    </location>
</feature>
<dbReference type="AlphaFoldDB" id="A9WD93"/>
<dbReference type="eggNOG" id="COG1278">
    <property type="taxonomic scope" value="Bacteria"/>
</dbReference>
<name>A9WD93_CHLAA</name>
<dbReference type="SUPFAM" id="SSF50249">
    <property type="entry name" value="Nucleic acid-binding proteins"/>
    <property type="match status" value="1"/>
</dbReference>
<dbReference type="HOGENOM" id="CLU_091970_0_0_0"/>
<dbReference type="InterPro" id="IPR012340">
    <property type="entry name" value="NA-bd_OB-fold"/>
</dbReference>
<keyword evidence="1" id="KW-0597">Phosphoprotein</keyword>